<evidence type="ECO:0000256" key="1">
    <source>
        <dbReference type="SAM" id="MobiDB-lite"/>
    </source>
</evidence>
<evidence type="ECO:0000313" key="3">
    <source>
        <dbReference type="Proteomes" id="UP000054279"/>
    </source>
</evidence>
<feature type="region of interest" description="Disordered" evidence="1">
    <location>
        <begin position="129"/>
        <end position="191"/>
    </location>
</feature>
<dbReference type="HOGENOM" id="CLU_1262240_0_0_1"/>
<evidence type="ECO:0000313" key="2">
    <source>
        <dbReference type="EMBL" id="KIJ37590.1"/>
    </source>
</evidence>
<keyword evidence="3" id="KW-1185">Reference proteome</keyword>
<gene>
    <name evidence="2" type="ORF">M422DRAFT_33683</name>
</gene>
<proteinExistence type="predicted"/>
<dbReference type="Proteomes" id="UP000054279">
    <property type="component" value="Unassembled WGS sequence"/>
</dbReference>
<feature type="compositionally biased region" description="Polar residues" evidence="1">
    <location>
        <begin position="169"/>
        <end position="185"/>
    </location>
</feature>
<reference evidence="2 3" key="1">
    <citation type="submission" date="2014-06" db="EMBL/GenBank/DDBJ databases">
        <title>Evolutionary Origins and Diversification of the Mycorrhizal Mutualists.</title>
        <authorList>
            <consortium name="DOE Joint Genome Institute"/>
            <consortium name="Mycorrhizal Genomics Consortium"/>
            <person name="Kohler A."/>
            <person name="Kuo A."/>
            <person name="Nagy L.G."/>
            <person name="Floudas D."/>
            <person name="Copeland A."/>
            <person name="Barry K.W."/>
            <person name="Cichocki N."/>
            <person name="Veneault-Fourrey C."/>
            <person name="LaButti K."/>
            <person name="Lindquist E.A."/>
            <person name="Lipzen A."/>
            <person name="Lundell T."/>
            <person name="Morin E."/>
            <person name="Murat C."/>
            <person name="Riley R."/>
            <person name="Ohm R."/>
            <person name="Sun H."/>
            <person name="Tunlid A."/>
            <person name="Henrissat B."/>
            <person name="Grigoriev I.V."/>
            <person name="Hibbett D.S."/>
            <person name="Martin F."/>
        </authorList>
    </citation>
    <scope>NUCLEOTIDE SEQUENCE [LARGE SCALE GENOMIC DNA]</scope>
    <source>
        <strain evidence="2 3">SS14</strain>
    </source>
</reference>
<dbReference type="OrthoDB" id="10666291at2759"/>
<accession>A0A0C9VJ26</accession>
<organism evidence="2 3">
    <name type="scientific">Sphaerobolus stellatus (strain SS14)</name>
    <dbReference type="NCBI Taxonomy" id="990650"/>
    <lineage>
        <taxon>Eukaryota</taxon>
        <taxon>Fungi</taxon>
        <taxon>Dikarya</taxon>
        <taxon>Basidiomycota</taxon>
        <taxon>Agaricomycotina</taxon>
        <taxon>Agaricomycetes</taxon>
        <taxon>Phallomycetidae</taxon>
        <taxon>Geastrales</taxon>
        <taxon>Sphaerobolaceae</taxon>
        <taxon>Sphaerobolus</taxon>
    </lineage>
</organism>
<dbReference type="AlphaFoldDB" id="A0A0C9VJ26"/>
<dbReference type="EMBL" id="KN837168">
    <property type="protein sequence ID" value="KIJ37590.1"/>
    <property type="molecule type" value="Genomic_DNA"/>
</dbReference>
<name>A0A0C9VJ26_SPHS4</name>
<sequence>MKPRSFSLRDSFHPTDTMKSFLHCITNAHVQARRRTSVFFDTMGKDNTPGSSSSSIFSFDDSDLCTLSGFETTPNYDEADTPLWRCRGEESTPVESPAAKAPKLLDSQVFVFWPEDFEFACGGEERNGRRVRRNNLPNQTKASRSVRRWSSPHTFGPQERSHPLPALSQVRSESGNPVQKKSTPTRLDVPPLKLKIKAHGVQSYCASNKWGNQPPAGYI</sequence>
<protein>
    <submittedName>
        <fullName evidence="2">Uncharacterized protein</fullName>
    </submittedName>
</protein>